<dbReference type="KEGG" id="vg:26796355"/>
<proteinExistence type="predicted"/>
<dbReference type="RefSeq" id="YP_009225359.1">
    <property type="nucleotide sequence ID" value="NC_029093.1"/>
</dbReference>
<evidence type="ECO:0000313" key="1">
    <source>
        <dbReference type="EMBL" id="AKF15102.1"/>
    </source>
</evidence>
<name>A0A0F6SK00_9CAUD</name>
<protein>
    <submittedName>
        <fullName evidence="1">Uncharacterized protein</fullName>
    </submittedName>
</protein>
<reference evidence="1 2" key="1">
    <citation type="journal article" date="2015" name="Genome Announc.">
        <title>Genome Sequence of Mycobacteriophage Mindy.</title>
        <authorList>
            <person name="Pope W.H."/>
            <person name="Bernstein N.I."/>
            <person name="Fasolas C.S."/>
            <person name="Mezghani N."/>
            <person name="Pressimone C.A."/>
            <person name="Selvakumar P."/>
            <person name="Stanton A.C."/>
            <person name="Lapin J.S."/>
            <person name="Prout A.K."/>
            <person name="Grubb S.R."/>
            <person name="Warner M.H."/>
            <person name="Bowman C.A."/>
            <person name="Russell D.A."/>
            <person name="Hatfull G.F."/>
        </authorList>
    </citation>
    <scope>NUCLEOTIDE SEQUENCE [LARGE SCALE GENOMIC DNA]</scope>
</reference>
<dbReference type="GeneID" id="26796355"/>
<dbReference type="Proteomes" id="UP000201946">
    <property type="component" value="Segment"/>
</dbReference>
<accession>A0A0F6SK00</accession>
<organism evidence="1 2">
    <name type="scientific">Mycobacterium phage Mindy</name>
    <dbReference type="NCBI Taxonomy" id="1647311"/>
    <lineage>
        <taxon>Viruses</taxon>
        <taxon>Duplodnaviria</taxon>
        <taxon>Heunggongvirae</taxon>
        <taxon>Uroviricota</taxon>
        <taxon>Caudoviricetes</taxon>
        <taxon>Kostyavirus</taxon>
        <taxon>Kostyavirus toto</taxon>
    </lineage>
</organism>
<dbReference type="EMBL" id="KR080204">
    <property type="protein sequence ID" value="AKF15102.1"/>
    <property type="molecule type" value="Genomic_DNA"/>
</dbReference>
<sequence>MSMSELKPFRWVIQRIKELAAENPERVAHCQYFTVERDGSTQPCCIVGHALAEAGIRQEESGDGYHYIGNDTASTLAGTLAGQLPWAEFGFESPAVNELRWVSLVQHLQDGGYTWSEAVEGAGDI</sequence>
<gene>
    <name evidence="1" type="primary">72</name>
    <name evidence="1" type="ORF">SEA_MINDY_72</name>
</gene>
<evidence type="ECO:0000313" key="2">
    <source>
        <dbReference type="Proteomes" id="UP000201946"/>
    </source>
</evidence>